<dbReference type="RefSeq" id="WP_213412318.1">
    <property type="nucleotide sequence ID" value="NZ_BOVK01000029.1"/>
</dbReference>
<dbReference type="InterPro" id="IPR013022">
    <property type="entry name" value="Xyl_isomerase-like_TIM-brl"/>
</dbReference>
<dbReference type="EMBL" id="BOVK01000029">
    <property type="protein sequence ID" value="GIQ69515.1"/>
    <property type="molecule type" value="Genomic_DNA"/>
</dbReference>
<dbReference type="InterPro" id="IPR036237">
    <property type="entry name" value="Xyl_isomerase-like_sf"/>
</dbReference>
<evidence type="ECO:0000259" key="1">
    <source>
        <dbReference type="Pfam" id="PF01261"/>
    </source>
</evidence>
<dbReference type="PANTHER" id="PTHR12110:SF53">
    <property type="entry name" value="BLR5974 PROTEIN"/>
    <property type="match status" value="1"/>
</dbReference>
<evidence type="ECO:0000313" key="2">
    <source>
        <dbReference type="EMBL" id="GIQ69515.1"/>
    </source>
</evidence>
<dbReference type="Proteomes" id="UP000677918">
    <property type="component" value="Unassembled WGS sequence"/>
</dbReference>
<reference evidence="2" key="1">
    <citation type="submission" date="2021-04" db="EMBL/GenBank/DDBJ databases">
        <title>Draft genome sequence of Xylanibacillus composti strain K13.</title>
        <authorList>
            <person name="Uke A."/>
            <person name="Chhe C."/>
            <person name="Baramee S."/>
            <person name="Kosugi A."/>
        </authorList>
    </citation>
    <scope>NUCLEOTIDE SEQUENCE</scope>
    <source>
        <strain evidence="2">K13</strain>
    </source>
</reference>
<protein>
    <recommendedName>
        <fullName evidence="1">Xylose isomerase-like TIM barrel domain-containing protein</fullName>
    </recommendedName>
</protein>
<comment type="caution">
    <text evidence="2">The sequence shown here is derived from an EMBL/GenBank/DDBJ whole genome shotgun (WGS) entry which is preliminary data.</text>
</comment>
<dbReference type="Gene3D" id="3.20.20.150">
    <property type="entry name" value="Divalent-metal-dependent TIM barrel enzymes"/>
    <property type="match status" value="1"/>
</dbReference>
<feature type="domain" description="Xylose isomerase-like TIM barrel" evidence="1">
    <location>
        <begin position="51"/>
        <end position="232"/>
    </location>
</feature>
<proteinExistence type="predicted"/>
<dbReference type="InterPro" id="IPR050312">
    <property type="entry name" value="IolE/XylAMocC-like"/>
</dbReference>
<name>A0A8J4M2X0_9BACL</name>
<keyword evidence="3" id="KW-1185">Reference proteome</keyword>
<evidence type="ECO:0000313" key="3">
    <source>
        <dbReference type="Proteomes" id="UP000677918"/>
    </source>
</evidence>
<accession>A0A8J4M2X0</accession>
<dbReference type="PANTHER" id="PTHR12110">
    <property type="entry name" value="HYDROXYPYRUVATE ISOMERASE"/>
    <property type="match status" value="1"/>
</dbReference>
<dbReference type="Pfam" id="PF01261">
    <property type="entry name" value="AP_endonuc_2"/>
    <property type="match status" value="1"/>
</dbReference>
<organism evidence="2 3">
    <name type="scientific">Xylanibacillus composti</name>
    <dbReference type="NCBI Taxonomy" id="1572762"/>
    <lineage>
        <taxon>Bacteria</taxon>
        <taxon>Bacillati</taxon>
        <taxon>Bacillota</taxon>
        <taxon>Bacilli</taxon>
        <taxon>Bacillales</taxon>
        <taxon>Paenibacillaceae</taxon>
        <taxon>Xylanibacillus</taxon>
    </lineage>
</organism>
<gene>
    <name evidence="2" type="ORF">XYCOK13_23390</name>
</gene>
<dbReference type="SUPFAM" id="SSF51658">
    <property type="entry name" value="Xylose isomerase-like"/>
    <property type="match status" value="1"/>
</dbReference>
<sequence>MLDNRLALSSWSLHRLLGPLRWTVWDEASRSQTTAVQLQPQEIELLELPKVVKARGFQYLELCHFHFPSTEEEYLSQLKQAFADAEVRFHTLLVDYGDISSPEEERRRSDMAYLRQWLDIAAKAGADAVRIVAGEQEAGDLEAMERSREALTDLRAYGQARGVMVVTENFRELTATVGSWRELLESIEPRVSTIVDFGNLLPSEREAGIAYGTPHAHSIHAKPLYREDGSIDKEDFERMLAVVTELNDSVPITVIFDQEGDMWEGITEIQACMQAFGKGDRG</sequence>
<dbReference type="AlphaFoldDB" id="A0A8J4M2X0"/>